<dbReference type="RefSeq" id="XP_010445560.1">
    <property type="nucleotide sequence ID" value="XM_010447258.1"/>
</dbReference>
<dbReference type="PANTHER" id="PTHR33116:SF78">
    <property type="entry name" value="OS12G0587133 PROTEIN"/>
    <property type="match status" value="1"/>
</dbReference>
<sequence>MSGLQMNKQKTELFHVGLSQEDSTAISGFGFQFGTLPIWYLGLPLLHRKLRKQDYSPLMDKVSERFNGWAVKCLSFADRLQLVSSVIYGLINFWMSAFALPKGCIKALEKLCNAFLWSGDITKRTNAKSNSSWIWRFLLSLRLLVKTILRCKIGNGHTASYWFDNWNTLGILNDVLGSRSPLQLGLPITATVAEACNHNG</sequence>
<reference evidence="2" key="2">
    <citation type="submission" date="2025-08" db="UniProtKB">
        <authorList>
            <consortium name="RefSeq"/>
        </authorList>
    </citation>
    <scope>IDENTIFICATION</scope>
    <source>
        <tissue evidence="2">Leaf</tissue>
    </source>
</reference>
<evidence type="ECO:0000313" key="1">
    <source>
        <dbReference type="Proteomes" id="UP000694864"/>
    </source>
</evidence>
<dbReference type="PANTHER" id="PTHR33116">
    <property type="entry name" value="REVERSE TRANSCRIPTASE ZINC-BINDING DOMAIN-CONTAINING PROTEIN-RELATED-RELATED"/>
    <property type="match status" value="1"/>
</dbReference>
<organism evidence="1 2">
    <name type="scientific">Camelina sativa</name>
    <name type="common">False flax</name>
    <name type="synonym">Myagrum sativum</name>
    <dbReference type="NCBI Taxonomy" id="90675"/>
    <lineage>
        <taxon>Eukaryota</taxon>
        <taxon>Viridiplantae</taxon>
        <taxon>Streptophyta</taxon>
        <taxon>Embryophyta</taxon>
        <taxon>Tracheophyta</taxon>
        <taxon>Spermatophyta</taxon>
        <taxon>Magnoliopsida</taxon>
        <taxon>eudicotyledons</taxon>
        <taxon>Gunneridae</taxon>
        <taxon>Pentapetalae</taxon>
        <taxon>rosids</taxon>
        <taxon>malvids</taxon>
        <taxon>Brassicales</taxon>
        <taxon>Brassicaceae</taxon>
        <taxon>Camelineae</taxon>
        <taxon>Camelina</taxon>
    </lineage>
</organism>
<evidence type="ECO:0000313" key="2">
    <source>
        <dbReference type="RefSeq" id="XP_010445560.1"/>
    </source>
</evidence>
<name>A0ABM0USI9_CAMSA</name>
<dbReference type="Proteomes" id="UP000694864">
    <property type="component" value="Chromosome 11"/>
</dbReference>
<dbReference type="GeneID" id="104728245"/>
<gene>
    <name evidence="2" type="primary">LOC104728245</name>
</gene>
<reference evidence="1" key="1">
    <citation type="journal article" date="2014" name="Nat. Commun.">
        <title>The emerging biofuel crop Camelina sativa retains a highly undifferentiated hexaploid genome structure.</title>
        <authorList>
            <person name="Kagale S."/>
            <person name="Koh C."/>
            <person name="Nixon J."/>
            <person name="Bollina V."/>
            <person name="Clarke W.E."/>
            <person name="Tuteja R."/>
            <person name="Spillane C."/>
            <person name="Robinson S.J."/>
            <person name="Links M.G."/>
            <person name="Clarke C."/>
            <person name="Higgins E.E."/>
            <person name="Huebert T."/>
            <person name="Sharpe A.G."/>
            <person name="Parkin I.A."/>
        </authorList>
    </citation>
    <scope>NUCLEOTIDE SEQUENCE [LARGE SCALE GENOMIC DNA]</scope>
    <source>
        <strain evidence="1">cv. DH55</strain>
    </source>
</reference>
<proteinExistence type="predicted"/>
<protein>
    <submittedName>
        <fullName evidence="2">Uncharacterized protein LOC104728245</fullName>
    </submittedName>
</protein>
<keyword evidence="1" id="KW-1185">Reference proteome</keyword>
<accession>A0ABM0USI9</accession>